<gene>
    <name evidence="1" type="ORF">E1301_Tti003211</name>
</gene>
<reference evidence="1 2" key="1">
    <citation type="journal article" date="2019" name="Mol. Ecol. Resour.">
        <title>Chromosome-level genome assembly of Triplophysa tibetana, a fish adapted to the harsh high-altitude environment of the Tibetan Plateau.</title>
        <authorList>
            <person name="Yang X."/>
            <person name="Liu H."/>
            <person name="Ma Z."/>
            <person name="Zou Y."/>
            <person name="Zou M."/>
            <person name="Mao Y."/>
            <person name="Li X."/>
            <person name="Wang H."/>
            <person name="Chen T."/>
            <person name="Wang W."/>
            <person name="Yang R."/>
        </authorList>
    </citation>
    <scope>NUCLEOTIDE SEQUENCE [LARGE SCALE GENOMIC DNA]</scope>
    <source>
        <strain evidence="1">TTIB1903HZAU</strain>
        <tissue evidence="1">Muscle</tissue>
    </source>
</reference>
<evidence type="ECO:0000313" key="2">
    <source>
        <dbReference type="Proteomes" id="UP000324632"/>
    </source>
</evidence>
<sequence>MAGTPDDSLCYLPQPRVTKGLFDAKPQPGTDEVRVALTRVNNWSLLKILYIAITAVLQIKRTKRISPGFSTAENELFVMPGTLRRDGKREIDGGDEKTEGDRRKGWVKYFRA</sequence>
<comment type="caution">
    <text evidence="1">The sequence shown here is derived from an EMBL/GenBank/DDBJ whole genome shotgun (WGS) entry which is preliminary data.</text>
</comment>
<evidence type="ECO:0000313" key="1">
    <source>
        <dbReference type="EMBL" id="KAA0723674.1"/>
    </source>
</evidence>
<keyword evidence="2" id="KW-1185">Reference proteome</keyword>
<dbReference type="Proteomes" id="UP000324632">
    <property type="component" value="Chromosome 3"/>
</dbReference>
<dbReference type="EMBL" id="SOYY01000003">
    <property type="protein sequence ID" value="KAA0723674.1"/>
    <property type="molecule type" value="Genomic_DNA"/>
</dbReference>
<protein>
    <submittedName>
        <fullName evidence="1">Uncharacterized protein</fullName>
    </submittedName>
</protein>
<name>A0A5A9PMY0_9TELE</name>
<proteinExistence type="predicted"/>
<accession>A0A5A9PMY0</accession>
<organism evidence="1 2">
    <name type="scientific">Triplophysa tibetana</name>
    <dbReference type="NCBI Taxonomy" id="1572043"/>
    <lineage>
        <taxon>Eukaryota</taxon>
        <taxon>Metazoa</taxon>
        <taxon>Chordata</taxon>
        <taxon>Craniata</taxon>
        <taxon>Vertebrata</taxon>
        <taxon>Euteleostomi</taxon>
        <taxon>Actinopterygii</taxon>
        <taxon>Neopterygii</taxon>
        <taxon>Teleostei</taxon>
        <taxon>Ostariophysi</taxon>
        <taxon>Cypriniformes</taxon>
        <taxon>Nemacheilidae</taxon>
        <taxon>Triplophysa</taxon>
    </lineage>
</organism>
<dbReference type="AlphaFoldDB" id="A0A5A9PMY0"/>